<keyword evidence="5" id="KW-0378">Hydrolase</keyword>
<dbReference type="InterPro" id="IPR022099">
    <property type="entry name" value="DUF3638"/>
</dbReference>
<sequence length="4405" mass="496933">MSWIWKDQSFMEQCCNDFFSFNLGSIIPVSLLSPSSNLNNAANFIIRILNKTLEKSGSLISPDAYKSLLKAKEVISTTDSILWQHLQDALSSAASGNYSLIYGFIFSMINRIRDLQDDEWIFIPGGVILSEDTPIEWLSYAIYKSPASSNYSFAVINTGGLGLKYHSFRMDKYVKLGTLQRDATLVLKGVKSERLLHSSFWFILYRLMYAPSIHNYEILYSVLLPFLNSKSVLLNWHIDVEQPTKSTQPIMETDDSTKKLLIEAFTQLHETHESKQVRPDSTRTLAIELSNNLGGIWMDSPLNVYKPGTILQALLVFIELIMRQDGNSESDVRTVSIIFQLSLCLLIGQQLDGLSPKDGMVHINHRSASLFIELACKRLSIMAAEELLQETQKETLIDFDTEDSLSITAASEMSQIVGSINSAFPSVAKVAGSLGQERDRLTYDPSAPLQRRADLYNLVSLVVGKIYCKLQGVMPPHSLGMGKGSCTMDKRLCSPDVPYKLNLEFDNFGKFRLDGPNVNELAKGSVKSQLLLPVELTSIDIPITSFSDVCKVLRKCVEVCAVLSNQRDAMLYTYAWRFQLIKHVLLELIPLPLPIPKEIVPDETVMPVDSVDDGAQEPAQDASEIPCTHPEPMVCFWANGEIERETQIDLLRLLQMLAKNVAAISCSLLRTRGLEGEKAVMLAVIAAITDAVLRKIAVDTPSPVSMLYSGKAEGPVTAFGFSLGNFSTESSYYSLTNPLAVIARNQVLDYFKSIQNIVDANHTVFSWEHGMEIGPGDELLVHLISLQLGFNRNIEDIRKYYVGENSEFCAIFPEFGYIRDVVLIAKAIGWSGSIGSPSRYSLEDATLKWSLSSITGYKHSVSVKAFGKQLKVAGIGKVKNFDDTNVTYYKRMFRWFGGSQPKSPNSAADPHNLAADCEIENETDVLHLSQFPDYGGKIGRRDSELLLQYLTASYVRIPLVTQFFSDEANLHAVSSPELQKVIIASIFEPGTWQSATLGGIKPQTAPVQSRECLSTPLGLLFNEIYHSGSCVLSSIEQMLDLALERDHNIYTGDSSKVLLFSVRLAVHVCDYVLQAIKHYRYVHSEHIFEPIEDPICKKCQSTIAIDGKRVSKTGWKSAVNGLLLQSEEMCKDLEGFERKMRVLLLEAAKLLSKRAIKAEKDNEHNAAATSMAHVALVYRYIMDSVKDDNSQEYSKTCLYLASAIFFVFVHHQFSVEQPLEVASADGQLEDELDMDEPLCMPEMELFGIMQSVRSNLLKHFRLQGRKECSGMLEILVKRVSQLANADKLDTIEDDVNDFWEELQTPIASGRFTRSSMAQRQLMANPVMQQQVDESDLEDVLLESFYVDDELEGQEQANWGFDAQVNTGIAPGSDDEAKPQSKAEHKGLIKQTKSMVVGQTKKTFDKSKALGKRVYRKMKRKKQAEHGVSPIEAYEGWLKLKVMQHCDIEINFQTAEFSLKKNRLQLLGHWVNQFPHFVDIMGKITNKATIQSATVQLHKNRHWLRLTGRNYDLVRWEKDDREYMLPQKSTYRNGDAPKGLEWLATVLDPWVSQYMPKWTLYLYKDKLQDLEVTRTNDPFENVENEVHIPYARLFAQCQQSSCGVSVDVPVANFDACEHSSMQDFTNTYVPHEQDGLVKFAKNATETISNIHNVITDAAATISKISSKSKSAVKSTLEAANITDKSSETPGSKRIITKEIFVTKNPPCIYVFDVIEIGRTWHRSLCYCSDVSLSFSNSLSRHVTMQSIQDKKPSLVAGTPIQPTAPHQTTLLIIRSIKSQQYGSDGNIQKEQFVQPECLRGLIPEVLLEEYSFWQNIKTSDIVGYPKTGTSEKYAKTHLWIELLPQGPPDNTLFQHSEAKASIRRVHQEDDKIQQLVNLQDPKDELLKSFTETLLRLDDLSHILPWSLESKENIDLIEFAKLGLTFKSSYTSSNALRYMCEEHNGLYLNYGNIWHSPLTAALIRGLENSLLLTDDDGELYILVSTVRKPMCVFPKAPSSCVVTQNILNMLQGVAWPELLYDGSNSEWLQAIDSGSRHYLYKVHSSRSFLFVPTSAAGLFLLLNRFLDRQYEQVCKLSKGALFDDDNLGTEEKVFWDILAKIDSTRDRHPDAYACRLHLLLAANRQGLHVADGIKIKHSRLAKIQKNLSNFKSMLSRAKTVSTEKTSFINWILHQELLAYITNIRYVSAGCKLSVEDERELLQLCQPRFSSFPILQNRFAILCAVKFGENTRTCTMGSKIEFSIPLKPSVSNYDEVIDKSVVEKNLILDAATNFTSLKFKRPEEQLTGANALQYIDKLLQRGVTQGDFILVYELLTGVFPIATFPNENSHGWGALLTRFICSRDPNTKNVMLSTMKLLSAEPKLGSSMPRCPDDVMKKKQFAAMFSRVQQPIHKFLSEIQKTVTSLQDRKRFEWNASGKSSQRLDYALRVDPSIQVGKSVVPWLFPRYQVNCGRGSWEIGPCKVGDVEISREFIEEMGSQLCKSVHPTEKMEPVVPISTTRAFPIDLKGHWIMKYDSAKRFMNRLETEFDHYLKEEAQRSTSSLGFTEQEIDSFVNNGDTEILAEGFRRLQSLRERLMDLFRSDGQFVESGIRSALQEANSISATGRNTTNDGFAAWGFIFGKLGGLEFLIGLDRLVDCLVSTEGEKSLQLLNPFVDRPHEILSLVAAVMLAVNRRIMVARCISQLLIVLQALKRLSKGTLDQESLVAIKAEIATSTRSLSEKLYVARHYMKLNGSTALFDPRLLLFEFSSNIILYKRQVELVENFVDSANSGTSRCHQMIMGEGKTTVVGPLLSLLLADGNRLFVQVCPYSLLEFTRATLRETFSAVIHKSVYTFKFSRFDKATPELYLKLLQAKQMGSIVIATPTSIKSLFLKVICSFHKLESGELKNDALSRVNQLQQKLVKVWNMTASGATKLIKQGTSKQPETASKETVHSTDTDQRNIQLELDICLRILELFSNAILLMDEIDLLLHPLKSELHWPIGEKKPLTHLPGTEFNIRWLLPWHILRVMLSNTSEQIDKGEETLLEKIRKCIDDGVKSCYMSDFPHLVLLSIPWYEGELKPLLAEWIYLFLRKNNLITETFQQCMDFFLDGKSSPVLQNVRVLNFARDWLSSIFPHCTSRVNQVNYGVLSLKQIEESMATNPNAPQTRKMLAVPFIGKGAPVRDSEFSHPDVLIGFTILAYKYQGLRVSDFVLAMRHLAQRFYEEPGRAEDRQSYKLFNRWVLSAGAKLRVSKRTTRHYHYLYDPNDSVRTHTENVDRESDVWTLDAINVYDDDQMAILYDILKNEGLAIEYYLCNVLFPAAMEHTEMQLTATAQELGSSILFPIRLGFSGTPSDLLPVEMGGCHYSPGTDGKILTILTDDRIMKGPMILPKGWNSETVLDAVAKSPLKPLALIDTGALITNFSNLQVAKELLSRGLEHVDGVVYLDDQDRQMILLRDRWRSTLLTHCGLPPERRFSFYDQIHSTGQDIKQAAHAMAFITIGIDMTFRDYSQGAWRMRGIGKGQTLHMIVPREVMALVSADVPEGLDEHDAQFGLSSSVACKLCARWLIARGIQSEIKLSRILLEQCLQNVVRKEGFQTLIEEHLNISGGSVQLRRYVQLFREYKDFSIPNTFAPKPTVTDRIRTFVKAFNITDDKLSVLLEASHASISLKDIHGNEPRVMRQKAMPAVQPVQAGEFGMTPEFMNSPVLGGNSKKYAELIDIFQTTDSDIESDDGTTCPDVNGNPISMDYLEMEENLEDNAFDLEAEHEQEIEVLQEEEEATQMREQTKEEEHATEEEAPVPHSYSRSEEDIVYWSLNQMAVDPSQIGFLPCKDFYLYRKDATKTMMPFPEYILISPNFYKIKWSTHSYRRLKNVIVVLDILPSQDTSPSTPPNEQVQRNTCEIPYNIVQQVGLGFEVLDNRPGLEATKGGSQVSLDTALRIVKAIDPEMSDDGNLISKCIASKLAEYKEVKRSSLIGHSDLISCMMNLYSVNNARKFIILTLAEAEAVRAWLHKHDNIHARISLRHLAARFQPFDYSADFAPTKEMKMTALVGLQPRVVNACLKFFNSEVQFTRGQISLLERCFKHVSGADRLTYFQQLREMRLVIQNIKVALASAPNISRIFRSQLVDDLTIRLLNLKLQCIIAEKGGPHGLLAALKSDKLTGVQLNAIINSNIHKPVAKPNDIKALFQNLDVDCDGMISLQDLEYSFDEIDDLTIQSCIQWIQISLIEHNDVKPVAKCPQFSVWTPKKLTHYLGVHVAILAHHFTEKKTNKGGVATTILKIAERNKSSVSSKTLAILLKSPVSFTKIWQNGKVPDLVIWKVNAPEGYTALGLVASKGEEPSIESISCVPIKWVDHIQPQDNADVQYEHITVKGFSPELEEMELNLTIYNGFAFIDEPIKLMYQKFALQADMLDPNNIPAPLSI</sequence>
<dbReference type="PROSITE" id="PS00018">
    <property type="entry name" value="EF_HAND_1"/>
    <property type="match status" value="1"/>
</dbReference>
<evidence type="ECO:0000256" key="6">
    <source>
        <dbReference type="ARBA" id="ARBA00022807"/>
    </source>
</evidence>
<dbReference type="GO" id="GO:0005509">
    <property type="term" value="F:calcium ion binding"/>
    <property type="evidence" value="ECO:0007669"/>
    <property type="project" value="InterPro"/>
</dbReference>
<dbReference type="VEuPathDB" id="PiroplasmaDB:BEWA_051460"/>
<dbReference type="Pfam" id="PF06101">
    <property type="entry name" value="Vps62"/>
    <property type="match status" value="1"/>
</dbReference>
<dbReference type="InterPro" id="IPR009291">
    <property type="entry name" value="Vps62"/>
</dbReference>
<dbReference type="GeneID" id="15803059"/>
<evidence type="ECO:0000313" key="9">
    <source>
        <dbReference type="EMBL" id="EKX73094.1"/>
    </source>
</evidence>
<keyword evidence="4" id="KW-0833">Ubl conjugation pathway</keyword>
<proteinExistence type="predicted"/>
<dbReference type="KEGG" id="beq:BEWA_051460"/>
<name>L1LCT6_THEEQ</name>
<dbReference type="Proteomes" id="UP000031512">
    <property type="component" value="Unassembled WGS sequence"/>
</dbReference>
<evidence type="ECO:0000259" key="8">
    <source>
        <dbReference type="PROSITE" id="PS50222"/>
    </source>
</evidence>
<comment type="catalytic activity">
    <reaction evidence="1">
        <text>Thiol-dependent hydrolysis of ester, thioester, amide, peptide and isopeptide bonds formed by the C-terminal Gly of ubiquitin (a 76-residue protein attached to proteins as an intracellular targeting signal).</text>
        <dbReference type="EC" id="3.4.19.12"/>
    </reaction>
</comment>
<dbReference type="eggNOG" id="ENOG502QUFK">
    <property type="taxonomic scope" value="Eukaryota"/>
</dbReference>
<dbReference type="GO" id="GO:0005634">
    <property type="term" value="C:nucleus"/>
    <property type="evidence" value="ECO:0007669"/>
    <property type="project" value="TreeGrafter"/>
</dbReference>
<reference evidence="9 10" key="1">
    <citation type="journal article" date="2012" name="BMC Genomics">
        <title>Comparative genomic analysis and phylogenetic position of Theileria equi.</title>
        <authorList>
            <person name="Kappmeyer L.S."/>
            <person name="Thiagarajan M."/>
            <person name="Herndon D.R."/>
            <person name="Ramsay J.D."/>
            <person name="Caler E."/>
            <person name="Djikeng A."/>
            <person name="Gillespie J.J."/>
            <person name="Lau A.O."/>
            <person name="Roalson E.H."/>
            <person name="Silva J.C."/>
            <person name="Silva M.G."/>
            <person name="Suarez C.E."/>
            <person name="Ueti M.W."/>
            <person name="Nene V.M."/>
            <person name="Mealey R.H."/>
            <person name="Knowles D.P."/>
            <person name="Brayton K.A."/>
        </authorList>
    </citation>
    <scope>NUCLEOTIDE SEQUENCE [LARGE SCALE GENOMIC DNA]</scope>
    <source>
        <strain evidence="9 10">WA</strain>
    </source>
</reference>
<keyword evidence="3" id="KW-0645">Protease</keyword>
<evidence type="ECO:0000256" key="7">
    <source>
        <dbReference type="SAM" id="MobiDB-lite"/>
    </source>
</evidence>
<dbReference type="InterPro" id="IPR022105">
    <property type="entry name" value="DUF3645"/>
</dbReference>
<feature type="region of interest" description="Disordered" evidence="7">
    <location>
        <begin position="3758"/>
        <end position="3784"/>
    </location>
</feature>
<dbReference type="InterPro" id="IPR051346">
    <property type="entry name" value="OTU_Deubiquitinase"/>
</dbReference>
<dbReference type="Pfam" id="PF12340">
    <property type="entry name" value="DUF3638"/>
    <property type="match status" value="1"/>
</dbReference>
<keyword evidence="10" id="KW-1185">Reference proteome</keyword>
<evidence type="ECO:0000256" key="2">
    <source>
        <dbReference type="ARBA" id="ARBA00012759"/>
    </source>
</evidence>
<dbReference type="OrthoDB" id="2684236at2759"/>
<organism evidence="9 10">
    <name type="scientific">Theileria equi strain WA</name>
    <dbReference type="NCBI Taxonomy" id="1537102"/>
    <lineage>
        <taxon>Eukaryota</taxon>
        <taxon>Sar</taxon>
        <taxon>Alveolata</taxon>
        <taxon>Apicomplexa</taxon>
        <taxon>Aconoidasida</taxon>
        <taxon>Piroplasmida</taxon>
        <taxon>Theileriidae</taxon>
        <taxon>Theileria</taxon>
    </lineage>
</organism>
<protein>
    <recommendedName>
        <fullName evidence="2">ubiquitinyl hydrolase 1</fullName>
        <ecNumber evidence="2">3.4.19.12</ecNumber>
    </recommendedName>
</protein>
<dbReference type="Pfam" id="PF12359">
    <property type="entry name" value="DUF3645"/>
    <property type="match status" value="1"/>
</dbReference>
<dbReference type="InterPro" id="IPR002048">
    <property type="entry name" value="EF_hand_dom"/>
</dbReference>
<evidence type="ECO:0000256" key="5">
    <source>
        <dbReference type="ARBA" id="ARBA00022801"/>
    </source>
</evidence>
<keyword evidence="6" id="KW-0788">Thiol protease</keyword>
<evidence type="ECO:0000256" key="4">
    <source>
        <dbReference type="ARBA" id="ARBA00022786"/>
    </source>
</evidence>
<dbReference type="RefSeq" id="XP_004832546.1">
    <property type="nucleotide sequence ID" value="XM_004832489.1"/>
</dbReference>
<dbReference type="GO" id="GO:0071947">
    <property type="term" value="P:protein deubiquitination involved in ubiquitin-dependent protein catabolic process"/>
    <property type="evidence" value="ECO:0007669"/>
    <property type="project" value="TreeGrafter"/>
</dbReference>
<gene>
    <name evidence="9" type="ORF">BEWA_051460</name>
</gene>
<dbReference type="EMBL" id="ACOU01000003">
    <property type="protein sequence ID" value="EKX73094.1"/>
    <property type="molecule type" value="Genomic_DNA"/>
</dbReference>
<dbReference type="STRING" id="1537102.L1LCT6"/>
<dbReference type="EC" id="3.4.19.12" evidence="2"/>
<accession>L1LCT6</accession>
<evidence type="ECO:0000313" key="10">
    <source>
        <dbReference type="Proteomes" id="UP000031512"/>
    </source>
</evidence>
<dbReference type="GO" id="GO:0070530">
    <property type="term" value="F:K63-linked polyubiquitin modification-dependent protein binding"/>
    <property type="evidence" value="ECO:0007669"/>
    <property type="project" value="TreeGrafter"/>
</dbReference>
<dbReference type="GO" id="GO:0004843">
    <property type="term" value="F:cysteine-type deubiquitinase activity"/>
    <property type="evidence" value="ECO:0007669"/>
    <property type="project" value="UniProtKB-EC"/>
</dbReference>
<dbReference type="PANTHER" id="PTHR13367:SF28">
    <property type="entry name" value="UBIQUITIN THIOESTERASE ZRANB1"/>
    <property type="match status" value="1"/>
</dbReference>
<dbReference type="PANTHER" id="PTHR13367">
    <property type="entry name" value="UBIQUITIN THIOESTERASE"/>
    <property type="match status" value="1"/>
</dbReference>
<feature type="compositionally biased region" description="Basic and acidic residues" evidence="7">
    <location>
        <begin position="3761"/>
        <end position="3771"/>
    </location>
</feature>
<feature type="domain" description="EF-hand" evidence="8">
    <location>
        <begin position="4160"/>
        <end position="4195"/>
    </location>
</feature>
<evidence type="ECO:0000256" key="3">
    <source>
        <dbReference type="ARBA" id="ARBA00022670"/>
    </source>
</evidence>
<dbReference type="GO" id="GO:0005737">
    <property type="term" value="C:cytoplasm"/>
    <property type="evidence" value="ECO:0007669"/>
    <property type="project" value="TreeGrafter"/>
</dbReference>
<comment type="caution">
    <text evidence="9">The sequence shown here is derived from an EMBL/GenBank/DDBJ whole genome shotgun (WGS) entry which is preliminary data.</text>
</comment>
<dbReference type="InterPro" id="IPR018247">
    <property type="entry name" value="EF_Hand_1_Ca_BS"/>
</dbReference>
<evidence type="ECO:0000256" key="1">
    <source>
        <dbReference type="ARBA" id="ARBA00000707"/>
    </source>
</evidence>
<dbReference type="PROSITE" id="PS50222">
    <property type="entry name" value="EF_HAND_2"/>
    <property type="match status" value="1"/>
</dbReference>